<evidence type="ECO:0000256" key="10">
    <source>
        <dbReference type="ARBA" id="ARBA00023172"/>
    </source>
</evidence>
<protein>
    <recommendedName>
        <fullName evidence="13 14">Crossover junction endodeoxyribonuclease RuvC</fullName>
        <ecNumber evidence="13 14">3.1.21.10</ecNumber>
    </recommendedName>
    <alternativeName>
        <fullName evidence="13">Holliday junction nuclease RuvC</fullName>
    </alternativeName>
    <alternativeName>
        <fullName evidence="13">Holliday junction resolvase RuvC</fullName>
    </alternativeName>
</protein>
<dbReference type="GO" id="GO:0005737">
    <property type="term" value="C:cytoplasm"/>
    <property type="evidence" value="ECO:0007669"/>
    <property type="project" value="UniProtKB-SubCell"/>
</dbReference>
<comment type="catalytic activity">
    <reaction evidence="12 13">
        <text>Endonucleolytic cleavage at a junction such as a reciprocal single-stranded crossover between two homologous DNA duplexes (Holliday junction).</text>
        <dbReference type="EC" id="3.1.21.10"/>
    </reaction>
</comment>
<evidence type="ECO:0000256" key="2">
    <source>
        <dbReference type="ARBA" id="ARBA00022490"/>
    </source>
</evidence>
<keyword evidence="8 13" id="KW-0460">Magnesium</keyword>
<dbReference type="FunFam" id="3.30.420.10:FF:000002">
    <property type="entry name" value="Crossover junction endodeoxyribonuclease RuvC"/>
    <property type="match status" value="1"/>
</dbReference>
<dbReference type="GO" id="GO:0000287">
    <property type="term" value="F:magnesium ion binding"/>
    <property type="evidence" value="ECO:0007669"/>
    <property type="project" value="UniProtKB-UniRule"/>
</dbReference>
<dbReference type="GO" id="GO:0048476">
    <property type="term" value="C:Holliday junction resolvase complex"/>
    <property type="evidence" value="ECO:0007669"/>
    <property type="project" value="UniProtKB-UniRule"/>
</dbReference>
<dbReference type="EMBL" id="PCVI01000026">
    <property type="protein sequence ID" value="PIQ70223.1"/>
    <property type="molecule type" value="Genomic_DNA"/>
</dbReference>
<keyword evidence="3 13" id="KW-0540">Nuclease</keyword>
<comment type="subunit">
    <text evidence="13">Homodimer which binds Holliday junction (HJ) DNA. The HJ becomes 2-fold symmetrical on binding to RuvC with unstacked arms; it has a different conformation from HJ DNA in complex with RuvA. In the full resolvosome a probable DNA-RuvA(4)-RuvB(12)-RuvC(2) complex forms which resolves the HJ.</text>
</comment>
<dbReference type="Pfam" id="PF02075">
    <property type="entry name" value="RuvC"/>
    <property type="match status" value="1"/>
</dbReference>
<dbReference type="InterPro" id="IPR036397">
    <property type="entry name" value="RNaseH_sf"/>
</dbReference>
<evidence type="ECO:0000256" key="11">
    <source>
        <dbReference type="ARBA" id="ARBA00023204"/>
    </source>
</evidence>
<keyword evidence="11 13" id="KW-0234">DNA repair</keyword>
<keyword evidence="6 13" id="KW-0227">DNA damage</keyword>
<dbReference type="GO" id="GO:0006310">
    <property type="term" value="P:DNA recombination"/>
    <property type="evidence" value="ECO:0007669"/>
    <property type="project" value="UniProtKB-UniRule"/>
</dbReference>
<dbReference type="PANTHER" id="PTHR30194:SF3">
    <property type="entry name" value="CROSSOVER JUNCTION ENDODEOXYRIBONUCLEASE RUVC"/>
    <property type="match status" value="1"/>
</dbReference>
<gene>
    <name evidence="13" type="primary">ruvC</name>
    <name evidence="15" type="ORF">COV89_01650</name>
</gene>
<dbReference type="InterPro" id="IPR012337">
    <property type="entry name" value="RNaseH-like_sf"/>
</dbReference>
<dbReference type="NCBIfam" id="NF000711">
    <property type="entry name" value="PRK00039.2-1"/>
    <property type="match status" value="1"/>
</dbReference>
<evidence type="ECO:0000256" key="8">
    <source>
        <dbReference type="ARBA" id="ARBA00022842"/>
    </source>
</evidence>
<comment type="subcellular location">
    <subcellularLocation>
        <location evidence="13">Cytoplasm</location>
    </subcellularLocation>
</comment>
<dbReference type="NCBIfam" id="TIGR00228">
    <property type="entry name" value="ruvC"/>
    <property type="match status" value="1"/>
</dbReference>
<dbReference type="SUPFAM" id="SSF53098">
    <property type="entry name" value="Ribonuclease H-like"/>
    <property type="match status" value="1"/>
</dbReference>
<evidence type="ECO:0000256" key="4">
    <source>
        <dbReference type="ARBA" id="ARBA00022723"/>
    </source>
</evidence>
<keyword evidence="4 13" id="KW-0479">Metal-binding</keyword>
<evidence type="ECO:0000256" key="3">
    <source>
        <dbReference type="ARBA" id="ARBA00022722"/>
    </source>
</evidence>
<dbReference type="GO" id="GO:0006281">
    <property type="term" value="P:DNA repair"/>
    <property type="evidence" value="ECO:0007669"/>
    <property type="project" value="UniProtKB-UniRule"/>
</dbReference>
<feature type="binding site" evidence="13">
    <location>
        <position position="67"/>
    </location>
    <ligand>
        <name>Mg(2+)</name>
        <dbReference type="ChEBI" id="CHEBI:18420"/>
        <label>2</label>
    </ligand>
</feature>
<evidence type="ECO:0000256" key="13">
    <source>
        <dbReference type="HAMAP-Rule" id="MF_00034"/>
    </source>
</evidence>
<comment type="similarity">
    <text evidence="1 13">Belongs to the RuvC family.</text>
</comment>
<evidence type="ECO:0000313" key="16">
    <source>
        <dbReference type="Proteomes" id="UP000231371"/>
    </source>
</evidence>
<evidence type="ECO:0000256" key="9">
    <source>
        <dbReference type="ARBA" id="ARBA00023125"/>
    </source>
</evidence>
<proteinExistence type="inferred from homology"/>
<sequence>MNVLGIDPGLASVGWAVLKFDKGLFKLIECGCIETEKETPFSSRLGIIFEETKKLSEKFDLDVLAVEELYFAKNVKTAISVAQCLGVIKLAGCLLKLPVFEYTPLNVKMTITGYGRAEKRQVEAMVKQTLGLKNGIKHGHASDAVAVALTHCFTNQKIKI</sequence>
<dbReference type="GO" id="GO:0003677">
    <property type="term" value="F:DNA binding"/>
    <property type="evidence" value="ECO:0007669"/>
    <property type="project" value="UniProtKB-KW"/>
</dbReference>
<evidence type="ECO:0000256" key="14">
    <source>
        <dbReference type="NCBIfam" id="TIGR00228"/>
    </source>
</evidence>
<evidence type="ECO:0000256" key="12">
    <source>
        <dbReference type="ARBA" id="ARBA00029354"/>
    </source>
</evidence>
<accession>A0A2H0KI24</accession>
<evidence type="ECO:0000313" key="15">
    <source>
        <dbReference type="EMBL" id="PIQ70223.1"/>
    </source>
</evidence>
<dbReference type="GO" id="GO:0008821">
    <property type="term" value="F:crossover junction DNA endonuclease activity"/>
    <property type="evidence" value="ECO:0007669"/>
    <property type="project" value="UniProtKB-UniRule"/>
</dbReference>
<comment type="caution">
    <text evidence="15">The sequence shown here is derived from an EMBL/GenBank/DDBJ whole genome shotgun (WGS) entry which is preliminary data.</text>
</comment>
<feature type="binding site" evidence="13">
    <location>
        <position position="140"/>
    </location>
    <ligand>
        <name>Mg(2+)</name>
        <dbReference type="ChEBI" id="CHEBI:18420"/>
        <label>1</label>
    </ligand>
</feature>
<keyword evidence="2 13" id="KW-0963">Cytoplasm</keyword>
<comment type="cofactor">
    <cofactor evidence="13">
        <name>Mg(2+)</name>
        <dbReference type="ChEBI" id="CHEBI:18420"/>
    </cofactor>
    <text evidence="13">Binds 2 Mg(2+) ion per subunit.</text>
</comment>
<feature type="active site" evidence="13">
    <location>
        <position position="140"/>
    </location>
</feature>
<feature type="active site" evidence="13">
    <location>
        <position position="7"/>
    </location>
</feature>
<evidence type="ECO:0000256" key="5">
    <source>
        <dbReference type="ARBA" id="ARBA00022759"/>
    </source>
</evidence>
<dbReference type="PANTHER" id="PTHR30194">
    <property type="entry name" value="CROSSOVER JUNCTION ENDODEOXYRIBONUCLEASE RUVC"/>
    <property type="match status" value="1"/>
</dbReference>
<keyword evidence="5 13" id="KW-0255">Endonuclease</keyword>
<dbReference type="Proteomes" id="UP000231371">
    <property type="component" value="Unassembled WGS sequence"/>
</dbReference>
<reference evidence="15 16" key="1">
    <citation type="submission" date="2017-09" db="EMBL/GenBank/DDBJ databases">
        <title>Depth-based differentiation of microbial function through sediment-hosted aquifers and enrichment of novel symbionts in the deep terrestrial subsurface.</title>
        <authorList>
            <person name="Probst A.J."/>
            <person name="Ladd B."/>
            <person name="Jarett J.K."/>
            <person name="Geller-Mcgrath D.E."/>
            <person name="Sieber C.M."/>
            <person name="Emerson J.B."/>
            <person name="Anantharaman K."/>
            <person name="Thomas B.C."/>
            <person name="Malmstrom R."/>
            <person name="Stieglmeier M."/>
            <person name="Klingl A."/>
            <person name="Woyke T."/>
            <person name="Ryan C.M."/>
            <person name="Banfield J.F."/>
        </authorList>
    </citation>
    <scope>NUCLEOTIDE SEQUENCE [LARGE SCALE GENOMIC DNA]</scope>
    <source>
        <strain evidence="15">CG11_big_fil_rev_8_21_14_0_20_40_12</strain>
    </source>
</reference>
<dbReference type="AlphaFoldDB" id="A0A2H0KI24"/>
<dbReference type="HAMAP" id="MF_00034">
    <property type="entry name" value="RuvC"/>
    <property type="match status" value="1"/>
</dbReference>
<evidence type="ECO:0000256" key="1">
    <source>
        <dbReference type="ARBA" id="ARBA00009518"/>
    </source>
</evidence>
<evidence type="ECO:0000256" key="6">
    <source>
        <dbReference type="ARBA" id="ARBA00022763"/>
    </source>
</evidence>
<name>A0A2H0KI24_9BACT</name>
<dbReference type="PRINTS" id="PR00696">
    <property type="entry name" value="RSOLVASERUVC"/>
</dbReference>
<keyword evidence="7 13" id="KW-0378">Hydrolase</keyword>
<feature type="binding site" evidence="13">
    <location>
        <position position="7"/>
    </location>
    <ligand>
        <name>Mg(2+)</name>
        <dbReference type="ChEBI" id="CHEBI:18420"/>
        <label>1</label>
    </ligand>
</feature>
<dbReference type="CDD" id="cd16962">
    <property type="entry name" value="RuvC"/>
    <property type="match status" value="1"/>
</dbReference>
<organism evidence="15 16">
    <name type="scientific">Candidatus Shapirobacteria bacterium CG11_big_fil_rev_8_21_14_0_20_40_12</name>
    <dbReference type="NCBI Taxonomy" id="1974889"/>
    <lineage>
        <taxon>Bacteria</taxon>
        <taxon>Candidatus Shapironibacteriota</taxon>
    </lineage>
</organism>
<evidence type="ECO:0000256" key="7">
    <source>
        <dbReference type="ARBA" id="ARBA00022801"/>
    </source>
</evidence>
<dbReference type="EC" id="3.1.21.10" evidence="13 14"/>
<comment type="function">
    <text evidence="13">The RuvA-RuvB-RuvC complex processes Holliday junction (HJ) DNA during genetic recombination and DNA repair. Endonuclease that resolves HJ intermediates. Cleaves cruciform DNA by making single-stranded nicks across the HJ at symmetrical positions within the homologous arms, yielding a 5'-phosphate and a 3'-hydroxyl group; requires a central core of homology in the junction. The consensus cleavage sequence is 5'-(A/T)TT(C/G)-3'. Cleavage occurs on the 3'-side of the TT dinucleotide at the point of strand exchange. HJ branch migration catalyzed by RuvA-RuvB allows RuvC to scan DNA until it finds its consensus sequence, where it cleaves and resolves the cruciform DNA.</text>
</comment>
<keyword evidence="9 13" id="KW-0238">DNA-binding</keyword>
<keyword evidence="10 13" id="KW-0233">DNA recombination</keyword>
<dbReference type="Gene3D" id="3.30.420.10">
    <property type="entry name" value="Ribonuclease H-like superfamily/Ribonuclease H"/>
    <property type="match status" value="1"/>
</dbReference>
<dbReference type="InterPro" id="IPR002176">
    <property type="entry name" value="X-over_junc_endoDNase_RuvC"/>
</dbReference>
<feature type="active site" evidence="13">
    <location>
        <position position="67"/>
    </location>
</feature>